<evidence type="ECO:0000313" key="8">
    <source>
        <dbReference type="Proteomes" id="UP001055955"/>
    </source>
</evidence>
<keyword evidence="4" id="KW-0862">Zinc</keyword>
<dbReference type="PANTHER" id="PTHR43808:SF31">
    <property type="entry name" value="N-ACETYL-L-CITRULLINE DEACETYLASE"/>
    <property type="match status" value="1"/>
</dbReference>
<dbReference type="EMBL" id="CP092900">
    <property type="protein sequence ID" value="UTC24209.1"/>
    <property type="molecule type" value="Genomic_DNA"/>
</dbReference>
<keyword evidence="8" id="KW-1185">Reference proteome</keyword>
<dbReference type="SUPFAM" id="SSF55031">
    <property type="entry name" value="Bacterial exopeptidase dimerisation domain"/>
    <property type="match status" value="1"/>
</dbReference>
<dbReference type="Gene3D" id="3.40.630.10">
    <property type="entry name" value="Zn peptidases"/>
    <property type="match status" value="2"/>
</dbReference>
<reference evidence="7 8" key="1">
    <citation type="journal article" date="2022" name="Nat. Microbiol.">
        <title>The microbiome of a bacterivorous marine choanoflagellate contains a resource-demanding obligate bacterial associate.</title>
        <authorList>
            <person name="Needham D.M."/>
            <person name="Poirier C."/>
            <person name="Bachy C."/>
            <person name="George E.E."/>
            <person name="Wilken S."/>
            <person name="Yung C.C.M."/>
            <person name="Limardo A.J."/>
            <person name="Morando M."/>
            <person name="Sudek L."/>
            <person name="Malmstrom R.R."/>
            <person name="Keeling P.J."/>
            <person name="Santoro A.E."/>
            <person name="Worden A.Z."/>
        </authorList>
    </citation>
    <scope>NUCLEOTIDE SEQUENCE [LARGE SCALE GENOMIC DNA]</scope>
    <source>
        <strain evidence="7 8">Comchoano-1</strain>
    </source>
</reference>
<dbReference type="GO" id="GO:0009014">
    <property type="term" value="F:succinyl-diaminopimelate desuccinylase activity"/>
    <property type="evidence" value="ECO:0007669"/>
    <property type="project" value="UniProtKB-EC"/>
</dbReference>
<evidence type="ECO:0000256" key="2">
    <source>
        <dbReference type="ARBA" id="ARBA00022723"/>
    </source>
</evidence>
<dbReference type="PANTHER" id="PTHR43808">
    <property type="entry name" value="ACETYLORNITHINE DEACETYLASE"/>
    <property type="match status" value="1"/>
</dbReference>
<evidence type="ECO:0000256" key="1">
    <source>
        <dbReference type="ARBA" id="ARBA00001947"/>
    </source>
</evidence>
<organism evidence="7 8">
    <name type="scientific">Candidatus Comchoanobacter bicostacola</name>
    <dbReference type="NCBI Taxonomy" id="2919598"/>
    <lineage>
        <taxon>Bacteria</taxon>
        <taxon>Pseudomonadati</taxon>
        <taxon>Pseudomonadota</taxon>
        <taxon>Gammaproteobacteria</taxon>
        <taxon>Candidatus Comchoanobacterales</taxon>
        <taxon>Candidatus Comchoanobacteraceae</taxon>
        <taxon>Candidatus Comchoanobacter</taxon>
    </lineage>
</organism>
<evidence type="ECO:0000256" key="4">
    <source>
        <dbReference type="ARBA" id="ARBA00022833"/>
    </source>
</evidence>
<sequence length="379" mass="42814">MIHEYALLKQLITKPSITPDDSGCQSIIRQFLDFQSFDLSVNNTQNTLILTPTHGPLLLFLGHTDVVAPGSLEQWDYPPFELTKKKNKLYGRGMVDMKGALWAWCSAMKRTPTSNIQLGMLITSDEEGSGTNGIKAVIPRMKELNMLPKWVLVGEPTSKENFGDCFKNGRRGSAHFYWTIDGKQGHIAYPTHAKNPSNALQSALACIEKINHTLPANNRIEIYSINTSSHIENVIPQSITLKFNIRFTHNEIIQEVSEQLKEMPFTLECQIRAHPYQSKYGTFTDLLIHSIQDTLNTTPTPCVLGGTSDGRWLADLCPEIVEFGLKNKTAHQCNEHCTVQELHDLELIYHQLIKKTDQINSEKNLKHTITKNKTHEVPI</sequence>
<comment type="cofactor">
    <cofactor evidence="1">
        <name>Zn(2+)</name>
        <dbReference type="ChEBI" id="CHEBI:29105"/>
    </cofactor>
</comment>
<dbReference type="InterPro" id="IPR011650">
    <property type="entry name" value="Peptidase_M20_dimer"/>
</dbReference>
<keyword evidence="5" id="KW-0170">Cobalt</keyword>
<accession>A0ABY5DIJ7</accession>
<evidence type="ECO:0000256" key="3">
    <source>
        <dbReference type="ARBA" id="ARBA00022801"/>
    </source>
</evidence>
<dbReference type="InterPro" id="IPR002933">
    <property type="entry name" value="Peptidase_M20"/>
</dbReference>
<protein>
    <submittedName>
        <fullName evidence="7">Succinyl-diaminopimelate desuccinylase</fullName>
        <ecNumber evidence="7">3.5.1.18</ecNumber>
    </submittedName>
</protein>
<dbReference type="InterPro" id="IPR001261">
    <property type="entry name" value="ArgE/DapE_CS"/>
</dbReference>
<gene>
    <name evidence="7" type="primary">dapE</name>
    <name evidence="7" type="ORF">MMH89_03100</name>
</gene>
<evidence type="ECO:0000313" key="7">
    <source>
        <dbReference type="EMBL" id="UTC24209.1"/>
    </source>
</evidence>
<evidence type="ECO:0000256" key="5">
    <source>
        <dbReference type="ARBA" id="ARBA00023285"/>
    </source>
</evidence>
<dbReference type="InterPro" id="IPR036264">
    <property type="entry name" value="Bact_exopeptidase_dim_dom"/>
</dbReference>
<name>A0ABY5DIJ7_9GAMM</name>
<keyword evidence="2" id="KW-0479">Metal-binding</keyword>
<dbReference type="SUPFAM" id="SSF53187">
    <property type="entry name" value="Zn-dependent exopeptidases"/>
    <property type="match status" value="1"/>
</dbReference>
<dbReference type="EC" id="3.5.1.18" evidence="7"/>
<dbReference type="RefSeq" id="WP_258567993.1">
    <property type="nucleotide sequence ID" value="NZ_CP092900.1"/>
</dbReference>
<dbReference type="NCBIfam" id="NF009557">
    <property type="entry name" value="PRK13009.1"/>
    <property type="match status" value="1"/>
</dbReference>
<proteinExistence type="predicted"/>
<dbReference type="PROSITE" id="PS00758">
    <property type="entry name" value="ARGE_DAPE_CPG2_1"/>
    <property type="match status" value="1"/>
</dbReference>
<dbReference type="Pfam" id="PF07687">
    <property type="entry name" value="M20_dimer"/>
    <property type="match status" value="1"/>
</dbReference>
<dbReference type="Pfam" id="PF01546">
    <property type="entry name" value="Peptidase_M20"/>
    <property type="match status" value="1"/>
</dbReference>
<feature type="domain" description="Peptidase M20 dimerisation" evidence="6">
    <location>
        <begin position="168"/>
        <end position="262"/>
    </location>
</feature>
<dbReference type="Proteomes" id="UP001055955">
    <property type="component" value="Chromosome"/>
</dbReference>
<dbReference type="InterPro" id="IPR050072">
    <property type="entry name" value="Peptidase_M20A"/>
</dbReference>
<keyword evidence="3 7" id="KW-0378">Hydrolase</keyword>
<evidence type="ECO:0000259" key="6">
    <source>
        <dbReference type="Pfam" id="PF07687"/>
    </source>
</evidence>